<proteinExistence type="inferred from homology"/>
<dbReference type="Pfam" id="PF03454">
    <property type="entry name" value="MoeA_C"/>
    <property type="match status" value="1"/>
</dbReference>
<evidence type="ECO:0000256" key="2">
    <source>
        <dbReference type="ARBA" id="ARBA00002901"/>
    </source>
</evidence>
<evidence type="ECO:0000256" key="9">
    <source>
        <dbReference type="ARBA" id="ARBA00023150"/>
    </source>
</evidence>
<dbReference type="Gene3D" id="2.40.340.10">
    <property type="entry name" value="MoeA, C-terminal, domain IV"/>
    <property type="match status" value="1"/>
</dbReference>
<dbReference type="InterPro" id="IPR038987">
    <property type="entry name" value="MoeA-like"/>
</dbReference>
<dbReference type="PROSITE" id="PS01079">
    <property type="entry name" value="MOCF_BIOSYNTHESIS_2"/>
    <property type="match status" value="1"/>
</dbReference>
<keyword evidence="7 11" id="KW-0479">Metal-binding</keyword>
<dbReference type="InterPro" id="IPR036688">
    <property type="entry name" value="MoeA_C_domain_IV_sf"/>
</dbReference>
<dbReference type="SMART" id="SM00852">
    <property type="entry name" value="MoCF_biosynth"/>
    <property type="match status" value="1"/>
</dbReference>
<evidence type="ECO:0000259" key="12">
    <source>
        <dbReference type="SMART" id="SM00852"/>
    </source>
</evidence>
<dbReference type="AlphaFoldDB" id="A0A330H452"/>
<gene>
    <name evidence="13" type="ORF">DPM33_34580</name>
</gene>
<dbReference type="InterPro" id="IPR005111">
    <property type="entry name" value="MoeA_C_domain_IV"/>
</dbReference>
<dbReference type="InterPro" id="IPR008284">
    <property type="entry name" value="MoCF_biosynth_CS"/>
</dbReference>
<comment type="function">
    <text evidence="2 11">Catalyzes the insertion of molybdate into adenylated molybdopterin with the concomitant release of AMP.</text>
</comment>
<evidence type="ECO:0000256" key="3">
    <source>
        <dbReference type="ARBA" id="ARBA00005046"/>
    </source>
</evidence>
<evidence type="ECO:0000256" key="4">
    <source>
        <dbReference type="ARBA" id="ARBA00010763"/>
    </source>
</evidence>
<dbReference type="InterPro" id="IPR036135">
    <property type="entry name" value="MoeA_linker/N_sf"/>
</dbReference>
<dbReference type="OrthoDB" id="9804758at2"/>
<keyword evidence="5 11" id="KW-0500">Molybdenum</keyword>
<keyword evidence="9 11" id="KW-0501">Molybdenum cofactor biosynthesis</keyword>
<dbReference type="Gene3D" id="2.170.190.11">
    <property type="entry name" value="Molybdopterin biosynthesis moea protein, domain 3"/>
    <property type="match status" value="1"/>
</dbReference>
<evidence type="ECO:0000256" key="1">
    <source>
        <dbReference type="ARBA" id="ARBA00001946"/>
    </source>
</evidence>
<dbReference type="PANTHER" id="PTHR10192">
    <property type="entry name" value="MOLYBDOPTERIN BIOSYNTHESIS PROTEIN"/>
    <property type="match status" value="1"/>
</dbReference>
<dbReference type="Gene3D" id="3.90.105.10">
    <property type="entry name" value="Molybdopterin biosynthesis moea protein, domain 2"/>
    <property type="match status" value="1"/>
</dbReference>
<organism evidence="13 14">
    <name type="scientific">Mesorhizobium hawassense</name>
    <dbReference type="NCBI Taxonomy" id="1209954"/>
    <lineage>
        <taxon>Bacteria</taxon>
        <taxon>Pseudomonadati</taxon>
        <taxon>Pseudomonadota</taxon>
        <taxon>Alphaproteobacteria</taxon>
        <taxon>Hyphomicrobiales</taxon>
        <taxon>Phyllobacteriaceae</taxon>
        <taxon>Mesorhizobium</taxon>
    </lineage>
</organism>
<comment type="similarity">
    <text evidence="4 11">Belongs to the MoeA family.</text>
</comment>
<keyword evidence="8 11" id="KW-0460">Magnesium</keyword>
<dbReference type="SUPFAM" id="SSF63882">
    <property type="entry name" value="MoeA N-terminal region -like"/>
    <property type="match status" value="1"/>
</dbReference>
<dbReference type="CDD" id="cd00887">
    <property type="entry name" value="MoeA"/>
    <property type="match status" value="1"/>
</dbReference>
<evidence type="ECO:0000256" key="10">
    <source>
        <dbReference type="ARBA" id="ARBA00047317"/>
    </source>
</evidence>
<dbReference type="EMBL" id="QMBP01000035">
    <property type="protein sequence ID" value="RAZ82468.1"/>
    <property type="molecule type" value="Genomic_DNA"/>
</dbReference>
<dbReference type="InterPro" id="IPR001453">
    <property type="entry name" value="MoaB/Mog_dom"/>
</dbReference>
<dbReference type="NCBIfam" id="NF045515">
    <property type="entry name" value="Glp_gephyrin"/>
    <property type="match status" value="1"/>
</dbReference>
<evidence type="ECO:0000256" key="6">
    <source>
        <dbReference type="ARBA" id="ARBA00022679"/>
    </source>
</evidence>
<name>A0A330H452_9HYPH</name>
<dbReference type="FunFam" id="2.170.190.11:FF:000001">
    <property type="entry name" value="Molybdopterin molybdenumtransferase"/>
    <property type="match status" value="1"/>
</dbReference>
<dbReference type="Pfam" id="PF03453">
    <property type="entry name" value="MoeA_N"/>
    <property type="match status" value="1"/>
</dbReference>
<dbReference type="GO" id="GO:0005829">
    <property type="term" value="C:cytosol"/>
    <property type="evidence" value="ECO:0007669"/>
    <property type="project" value="TreeGrafter"/>
</dbReference>
<dbReference type="UniPathway" id="UPA00344"/>
<dbReference type="Proteomes" id="UP000251558">
    <property type="component" value="Unassembled WGS sequence"/>
</dbReference>
<comment type="catalytic activity">
    <reaction evidence="10">
        <text>adenylyl-molybdopterin + molybdate = Mo-molybdopterin + AMP + H(+)</text>
        <dbReference type="Rhea" id="RHEA:35047"/>
        <dbReference type="ChEBI" id="CHEBI:15378"/>
        <dbReference type="ChEBI" id="CHEBI:36264"/>
        <dbReference type="ChEBI" id="CHEBI:62727"/>
        <dbReference type="ChEBI" id="CHEBI:71302"/>
        <dbReference type="ChEBI" id="CHEBI:456215"/>
        <dbReference type="EC" id="2.10.1.1"/>
    </reaction>
</comment>
<dbReference type="GO" id="GO:0061599">
    <property type="term" value="F:molybdopterin molybdotransferase activity"/>
    <property type="evidence" value="ECO:0007669"/>
    <property type="project" value="UniProtKB-UniRule"/>
</dbReference>
<evidence type="ECO:0000256" key="7">
    <source>
        <dbReference type="ARBA" id="ARBA00022723"/>
    </source>
</evidence>
<reference evidence="14" key="1">
    <citation type="submission" date="2018-06" db="EMBL/GenBank/DDBJ databases">
        <authorList>
            <person name="Helene L.C."/>
            <person name="Dall'Agnol R."/>
            <person name="Delamuta J.R."/>
            <person name="Hungria M."/>
        </authorList>
    </citation>
    <scope>NUCLEOTIDE SEQUENCE [LARGE SCALE GENOMIC DNA]</scope>
    <source>
        <strain evidence="14">AC99b</strain>
    </source>
</reference>
<keyword evidence="6 11" id="KW-0808">Transferase</keyword>
<reference evidence="13 14" key="2">
    <citation type="submission" date="2018-07" db="EMBL/GenBank/DDBJ databases">
        <title>Diversity of Mesorhizobium strains in Brazil.</title>
        <authorList>
            <person name="Helene L.C.F."/>
            <person name="Dall'Agnol R."/>
            <person name="Delamuta J.R.M."/>
            <person name="Hungria M."/>
        </authorList>
    </citation>
    <scope>NUCLEOTIDE SEQUENCE [LARGE SCALE GENOMIC DNA]</scope>
    <source>
        <strain evidence="13 14">AC99b</strain>
    </source>
</reference>
<evidence type="ECO:0000256" key="5">
    <source>
        <dbReference type="ARBA" id="ARBA00022505"/>
    </source>
</evidence>
<dbReference type="Pfam" id="PF00994">
    <property type="entry name" value="MoCF_biosynth"/>
    <property type="match status" value="1"/>
</dbReference>
<dbReference type="SUPFAM" id="SSF53218">
    <property type="entry name" value="Molybdenum cofactor biosynthesis proteins"/>
    <property type="match status" value="1"/>
</dbReference>
<dbReference type="RefSeq" id="WP_112101933.1">
    <property type="nucleotide sequence ID" value="NZ_QMBP01000035.1"/>
</dbReference>
<comment type="pathway">
    <text evidence="3 11">Cofactor biosynthesis; molybdopterin biosynthesis.</text>
</comment>
<evidence type="ECO:0000313" key="13">
    <source>
        <dbReference type="EMBL" id="RAZ82468.1"/>
    </source>
</evidence>
<dbReference type="FunFam" id="3.40.980.10:FF:000004">
    <property type="entry name" value="Molybdopterin molybdenumtransferase"/>
    <property type="match status" value="1"/>
</dbReference>
<keyword evidence="14" id="KW-1185">Reference proteome</keyword>
<dbReference type="InterPro" id="IPR005110">
    <property type="entry name" value="MoeA_linker/N"/>
</dbReference>
<dbReference type="InterPro" id="IPR036425">
    <property type="entry name" value="MoaB/Mog-like_dom_sf"/>
</dbReference>
<dbReference type="GO" id="GO:0006777">
    <property type="term" value="P:Mo-molybdopterin cofactor biosynthetic process"/>
    <property type="evidence" value="ECO:0007669"/>
    <property type="project" value="UniProtKB-UniRule"/>
</dbReference>
<evidence type="ECO:0000256" key="8">
    <source>
        <dbReference type="ARBA" id="ARBA00022842"/>
    </source>
</evidence>
<dbReference type="SUPFAM" id="SSF63867">
    <property type="entry name" value="MoeA C-terminal domain-like"/>
    <property type="match status" value="1"/>
</dbReference>
<dbReference type="PANTHER" id="PTHR10192:SF5">
    <property type="entry name" value="GEPHYRIN"/>
    <property type="match status" value="1"/>
</dbReference>
<sequence>MALVPVAEALERLLDGAAPLAGETIPLAEAAGRVLAEPVAALRTQPPFNASAMDGYAARSADVASVSAQLEVIGTAPAGRGFSGSVGKGQAVRIFTGAPVPEGADTVVIQENVRDLGNRKIEVTEPTAQGRNIRRRGLDFGQGDVLLEKGRVLDAAALSLAASANHPALSVVRQPLVAIIATGDELLPPGSQLGPDQIISSNAYGVAAAAQSVGARALDLGIAADRKEAIAALVRKAVDAGADVIVTLGGASVGDHDLIHDVLTGEGMTLDFWKIAMRPGKPLMFGRLGNVRCIGLPGNPVASIVCSQLFLKPLLARLGGRDLKQDVRTARLGSAMQANDLRQDYVRAVVREDAGTLVATPFCIQDSSMLRMLADANGLIVRQPFSPAAEAGAECSVLMLR</sequence>
<evidence type="ECO:0000313" key="14">
    <source>
        <dbReference type="Proteomes" id="UP000251558"/>
    </source>
</evidence>
<dbReference type="EC" id="2.10.1.1" evidence="11"/>
<protein>
    <recommendedName>
        <fullName evidence="11">Molybdopterin molybdenumtransferase</fullName>
        <ecNumber evidence="11">2.10.1.1</ecNumber>
    </recommendedName>
</protein>
<comment type="cofactor">
    <cofactor evidence="1 11">
        <name>Mg(2+)</name>
        <dbReference type="ChEBI" id="CHEBI:18420"/>
    </cofactor>
</comment>
<dbReference type="GO" id="GO:0046872">
    <property type="term" value="F:metal ion binding"/>
    <property type="evidence" value="ECO:0007669"/>
    <property type="project" value="UniProtKB-UniRule"/>
</dbReference>
<comment type="caution">
    <text evidence="13">The sequence shown here is derived from an EMBL/GenBank/DDBJ whole genome shotgun (WGS) entry which is preliminary data.</text>
</comment>
<feature type="domain" description="MoaB/Mog" evidence="12">
    <location>
        <begin position="178"/>
        <end position="317"/>
    </location>
</feature>
<evidence type="ECO:0000256" key="11">
    <source>
        <dbReference type="RuleBase" id="RU365090"/>
    </source>
</evidence>
<dbReference type="Gene3D" id="3.40.980.10">
    <property type="entry name" value="MoaB/Mog-like domain"/>
    <property type="match status" value="1"/>
</dbReference>
<accession>A0A330H452</accession>